<dbReference type="EMBL" id="JAAGVB010000006">
    <property type="protein sequence ID" value="NEW31949.1"/>
    <property type="molecule type" value="Genomic_DNA"/>
</dbReference>
<feature type="signal peptide" evidence="1">
    <location>
        <begin position="1"/>
        <end position="25"/>
    </location>
</feature>
<dbReference type="Gene3D" id="1.10.260.130">
    <property type="match status" value="1"/>
</dbReference>
<dbReference type="Pfam" id="PF03583">
    <property type="entry name" value="LIP"/>
    <property type="match status" value="1"/>
</dbReference>
<name>A0A6P1CH75_9NOCA</name>
<evidence type="ECO:0000256" key="1">
    <source>
        <dbReference type="SAM" id="SignalP"/>
    </source>
</evidence>
<feature type="chain" id="PRO_5026911482" evidence="1">
    <location>
        <begin position="26"/>
        <end position="477"/>
    </location>
</feature>
<proteinExistence type="predicted"/>
<accession>A0A6P1CH75</accession>
<dbReference type="RefSeq" id="WP_163842149.1">
    <property type="nucleotide sequence ID" value="NZ_JAAGVB010000006.1"/>
</dbReference>
<keyword evidence="1" id="KW-0732">Signal</keyword>
<organism evidence="2 3">
    <name type="scientific">Nocardia cyriacigeorgica</name>
    <dbReference type="NCBI Taxonomy" id="135487"/>
    <lineage>
        <taxon>Bacteria</taxon>
        <taxon>Bacillati</taxon>
        <taxon>Actinomycetota</taxon>
        <taxon>Actinomycetes</taxon>
        <taxon>Mycobacteriales</taxon>
        <taxon>Nocardiaceae</taxon>
        <taxon>Nocardia</taxon>
    </lineage>
</organism>
<evidence type="ECO:0000313" key="3">
    <source>
        <dbReference type="Proteomes" id="UP000471166"/>
    </source>
</evidence>
<dbReference type="GO" id="GO:0016042">
    <property type="term" value="P:lipid catabolic process"/>
    <property type="evidence" value="ECO:0007669"/>
    <property type="project" value="InterPro"/>
</dbReference>
<gene>
    <name evidence="2" type="ORF">GV791_05170</name>
</gene>
<evidence type="ECO:0000313" key="2">
    <source>
        <dbReference type="EMBL" id="NEW31949.1"/>
    </source>
</evidence>
<dbReference type="SUPFAM" id="SSF53474">
    <property type="entry name" value="alpha/beta-Hydrolases"/>
    <property type="match status" value="1"/>
</dbReference>
<dbReference type="InterPro" id="IPR005152">
    <property type="entry name" value="Lipase_secreted"/>
</dbReference>
<dbReference type="PANTHER" id="PTHR34853:SF1">
    <property type="entry name" value="LIPASE 5"/>
    <property type="match status" value="1"/>
</dbReference>
<comment type="caution">
    <text evidence="2">The sequence shown here is derived from an EMBL/GenBank/DDBJ whole genome shotgun (WGS) entry which is preliminary data.</text>
</comment>
<dbReference type="Gene3D" id="3.40.50.1820">
    <property type="entry name" value="alpha/beta hydrolase"/>
    <property type="match status" value="1"/>
</dbReference>
<sequence>MKSLRAVVVATLVAGVLMSTGPAAAQPPLPAPPPPVPALGLPLPPPPALPDPATILPGIQQWIDQVIPPPPIPPLPAGPAPAPAPALTSPALAALHQAVLPSPVGDPMFDLWPADLAGFRNGEVLAVRDVTATVGLLLTVPIARAQLVKYRTEDAHGRPSFATATLAVPAAAWTGPGARPVVVNNLPIDALGRDCTPGYTLAHGFTAHTALTDFIPPTSQLALLRGYALLIPDHEGPRMAYAEPYVAGHAVLDAIRAVRRLAPHEFGASRFAITGYSGGAIATHGAVKLIETYAPELAPVIAGAALGGVPADYEVLARSMNANLASGVFMAAVLAIGRERPEILDRMNHLAQWVATSPMKDQCVSVFALPGILHLPIDIAADMADPLRSPLAAEIYRVTRMTGLRSATPLYIYHGEHEWWLPADAARALFAEQCALGATAVYRNVFGEHIIAAGLGYPEAMLWLDERLRGVPAVSEC</sequence>
<reference evidence="2 3" key="1">
    <citation type="submission" date="2020-01" db="EMBL/GenBank/DDBJ databases">
        <title>Genetics and antimicrobial susceptibilities of Nocardia species isolated from the soil; a comparison with species isolated from humans.</title>
        <authorList>
            <person name="Carrasco G."/>
            <person name="Monzon S."/>
            <person name="Sansegundo M."/>
            <person name="Garcia E."/>
            <person name="Garrido N."/>
            <person name="Medina M.J."/>
            <person name="Villalon P."/>
            <person name="Ramirez-Arocha A.C."/>
            <person name="Jimenez P."/>
            <person name="Cuesta I."/>
            <person name="Valdezate S."/>
        </authorList>
    </citation>
    <scope>NUCLEOTIDE SEQUENCE [LARGE SCALE GENOMIC DNA]</scope>
    <source>
        <strain evidence="2 3">CNM20110626</strain>
    </source>
</reference>
<dbReference type="InterPro" id="IPR029058">
    <property type="entry name" value="AB_hydrolase_fold"/>
</dbReference>
<dbReference type="PANTHER" id="PTHR34853">
    <property type="match status" value="1"/>
</dbReference>
<protein>
    <submittedName>
        <fullName evidence="2">Lipase</fullName>
    </submittedName>
</protein>
<dbReference type="GO" id="GO:0004806">
    <property type="term" value="F:triacylglycerol lipase activity"/>
    <property type="evidence" value="ECO:0007669"/>
    <property type="project" value="InterPro"/>
</dbReference>
<dbReference type="Proteomes" id="UP000471166">
    <property type="component" value="Unassembled WGS sequence"/>
</dbReference>
<dbReference type="AlphaFoldDB" id="A0A6P1CH75"/>